<feature type="non-terminal residue" evidence="5">
    <location>
        <position position="1"/>
    </location>
</feature>
<gene>
    <name evidence="5" type="ORF">RJ641_000041</name>
</gene>
<dbReference type="FunFam" id="1.20.58.2010:FF:000001">
    <property type="entry name" value="Rop guanine nucleotide exchange factor 14"/>
    <property type="match status" value="1"/>
</dbReference>
<evidence type="ECO:0000259" key="4">
    <source>
        <dbReference type="PROSITE" id="PS51334"/>
    </source>
</evidence>
<protein>
    <submittedName>
        <fullName evidence="5">PRONE domain</fullName>
    </submittedName>
</protein>
<proteinExistence type="predicted"/>
<dbReference type="GO" id="GO:0005085">
    <property type="term" value="F:guanyl-nucleotide exchange factor activity"/>
    <property type="evidence" value="ECO:0007669"/>
    <property type="project" value="UniProtKB-UniRule"/>
</dbReference>
<name>A0AAN8W5D8_9MAGN</name>
<feature type="region of interest" description="Disordered" evidence="3">
    <location>
        <begin position="508"/>
        <end position="536"/>
    </location>
</feature>
<dbReference type="Gene3D" id="1.20.58.2010">
    <property type="entry name" value="PRONE domain, subdomain 1"/>
    <property type="match status" value="2"/>
</dbReference>
<keyword evidence="1 2" id="KW-0344">Guanine-nucleotide releasing factor</keyword>
<dbReference type="EMBL" id="JBAMMX010000001">
    <property type="protein sequence ID" value="KAK6946568.1"/>
    <property type="molecule type" value="Genomic_DNA"/>
</dbReference>
<feature type="compositionally biased region" description="Low complexity" evidence="3">
    <location>
        <begin position="520"/>
        <end position="535"/>
    </location>
</feature>
<feature type="compositionally biased region" description="Polar residues" evidence="3">
    <location>
        <begin position="509"/>
        <end position="518"/>
    </location>
</feature>
<sequence>ISANDAGIMTYDGLENCILNSQSNEIESGTSRGDEFVTDSFDGDCLSCSSSKDAFGSFSSKWISLKRDKQEPDEWEISESPQHFHVKQKPAYAIQVADVDTMKEKFAKLLLGDDITGGGKGLASALALSSAITGLAASVFGELWKLEPLPEERKRKWWREMEWFLSPTNYMVELVPSKQNGTGGRMLEIMTPKARADIHMNLPALRKLDSMLIETMDSMVNTEFWYEEGGSRSEGRNGSARQSKRWWLPSPRVPPAGLSDIGRKKLIYKGKVVNQIFKAAKSIHENVLLEMPVLTVIREALPKASNLFFFHCSGKASLGEELYRALTAEANSLEDLLNLLELKTEHRALDAINKLEAAIFAWRERMTEHVSGKSPVRTSWSFMNDPMSEHDKMDLFLERAEGLKELVQIRFPNLPLSFLDVTKIQYGKDVGHSILEAYSRVLKNLAFSILSRIGDILQEDASSDPSSPMAVATKCFPGMGLAGVPETQVAGLHLRGSLLDQINRVDGLSSDSSTSKNFGSDFSSSDAKTSSVTATPSRRLIRCIGKEALGSVSTSSSP</sequence>
<dbReference type="PANTHER" id="PTHR33101:SF2">
    <property type="entry name" value="ROP GUANINE NUCLEOTIDE EXCHANGE FACTOR 14"/>
    <property type="match status" value="1"/>
</dbReference>
<evidence type="ECO:0000256" key="2">
    <source>
        <dbReference type="PROSITE-ProRule" id="PRU00663"/>
    </source>
</evidence>
<reference evidence="5 6" key="1">
    <citation type="submission" date="2023-12" db="EMBL/GenBank/DDBJ databases">
        <title>A high-quality genome assembly for Dillenia turbinata (Dilleniales).</title>
        <authorList>
            <person name="Chanderbali A."/>
        </authorList>
    </citation>
    <scope>NUCLEOTIDE SEQUENCE [LARGE SCALE GENOMIC DNA]</scope>
    <source>
        <strain evidence="5">LSX21</strain>
        <tissue evidence="5">Leaf</tissue>
    </source>
</reference>
<dbReference type="Proteomes" id="UP001370490">
    <property type="component" value="Unassembled WGS sequence"/>
</dbReference>
<feature type="domain" description="PRONE" evidence="4">
    <location>
        <begin position="89"/>
        <end position="470"/>
    </location>
</feature>
<evidence type="ECO:0000256" key="3">
    <source>
        <dbReference type="SAM" id="MobiDB-lite"/>
    </source>
</evidence>
<dbReference type="InterPro" id="IPR005512">
    <property type="entry name" value="PRONE_dom"/>
</dbReference>
<feature type="region of interest" description="Disordered" evidence="3">
    <location>
        <begin position="229"/>
        <end position="248"/>
    </location>
</feature>
<dbReference type="AlphaFoldDB" id="A0AAN8W5D8"/>
<evidence type="ECO:0000313" key="5">
    <source>
        <dbReference type="EMBL" id="KAK6946568.1"/>
    </source>
</evidence>
<dbReference type="PANTHER" id="PTHR33101">
    <property type="entry name" value="ROP GUANINE NUCLEOTIDE EXCHANGE FACTOR 1"/>
    <property type="match status" value="1"/>
</dbReference>
<accession>A0AAN8W5D8</accession>
<dbReference type="FunFam" id="1.20.58.2010:FF:000003">
    <property type="entry name" value="Rop guanine nucleotide exchange factor 14"/>
    <property type="match status" value="1"/>
</dbReference>
<keyword evidence="6" id="KW-1185">Reference proteome</keyword>
<evidence type="ECO:0000313" key="6">
    <source>
        <dbReference type="Proteomes" id="UP001370490"/>
    </source>
</evidence>
<comment type="caution">
    <text evidence="5">The sequence shown here is derived from an EMBL/GenBank/DDBJ whole genome shotgun (WGS) entry which is preliminary data.</text>
</comment>
<organism evidence="5 6">
    <name type="scientific">Dillenia turbinata</name>
    <dbReference type="NCBI Taxonomy" id="194707"/>
    <lineage>
        <taxon>Eukaryota</taxon>
        <taxon>Viridiplantae</taxon>
        <taxon>Streptophyta</taxon>
        <taxon>Embryophyta</taxon>
        <taxon>Tracheophyta</taxon>
        <taxon>Spermatophyta</taxon>
        <taxon>Magnoliopsida</taxon>
        <taxon>eudicotyledons</taxon>
        <taxon>Gunneridae</taxon>
        <taxon>Pentapetalae</taxon>
        <taxon>Dilleniales</taxon>
        <taxon>Dilleniaceae</taxon>
        <taxon>Dillenia</taxon>
    </lineage>
</organism>
<evidence type="ECO:0000256" key="1">
    <source>
        <dbReference type="ARBA" id="ARBA00022658"/>
    </source>
</evidence>
<dbReference type="PROSITE" id="PS51334">
    <property type="entry name" value="PRONE"/>
    <property type="match status" value="1"/>
</dbReference>
<dbReference type="InterPro" id="IPR038937">
    <property type="entry name" value="RopGEF"/>
</dbReference>
<dbReference type="Pfam" id="PF03759">
    <property type="entry name" value="PRONE"/>
    <property type="match status" value="1"/>
</dbReference>